<protein>
    <submittedName>
        <fullName evidence="1">Uncharacterized protein</fullName>
    </submittedName>
</protein>
<organism evidence="1 2">
    <name type="scientific">Mycena albidolilacea</name>
    <dbReference type="NCBI Taxonomy" id="1033008"/>
    <lineage>
        <taxon>Eukaryota</taxon>
        <taxon>Fungi</taxon>
        <taxon>Dikarya</taxon>
        <taxon>Basidiomycota</taxon>
        <taxon>Agaricomycotina</taxon>
        <taxon>Agaricomycetes</taxon>
        <taxon>Agaricomycetidae</taxon>
        <taxon>Agaricales</taxon>
        <taxon>Marasmiineae</taxon>
        <taxon>Mycenaceae</taxon>
        <taxon>Mycena</taxon>
    </lineage>
</organism>
<comment type="caution">
    <text evidence="1">The sequence shown here is derived from an EMBL/GenBank/DDBJ whole genome shotgun (WGS) entry which is preliminary data.</text>
</comment>
<sequence length="223" mass="25568">MIMMVIVPLDSCFGPAIPSERCSILGPSDVVDASLEAAIPPVVGDEIGDVNRYQGHRHLSRRQPASIHIQRFFRVLRKKDPTVLCTAFRRKNLVIYPPFPPRPRRREAQSPEQGVLLPMPVIRSNLVASRSGVYRRQLRYGELERVHALIRQKIELFAVDHEALKMQEQVVLPNPDHPANKSKESLEPVGPSPFKYLHEWTYTFHHLDPVHTTFRSRTIPPRV</sequence>
<name>A0AAD7EKF7_9AGAR</name>
<dbReference type="Proteomes" id="UP001218218">
    <property type="component" value="Unassembled WGS sequence"/>
</dbReference>
<evidence type="ECO:0000313" key="2">
    <source>
        <dbReference type="Proteomes" id="UP001218218"/>
    </source>
</evidence>
<dbReference type="EMBL" id="JARIHO010000033">
    <property type="protein sequence ID" value="KAJ7334272.1"/>
    <property type="molecule type" value="Genomic_DNA"/>
</dbReference>
<dbReference type="AlphaFoldDB" id="A0AAD7EKF7"/>
<accession>A0AAD7EKF7</accession>
<evidence type="ECO:0000313" key="1">
    <source>
        <dbReference type="EMBL" id="KAJ7334272.1"/>
    </source>
</evidence>
<keyword evidence="2" id="KW-1185">Reference proteome</keyword>
<gene>
    <name evidence="1" type="ORF">DFH08DRAFT_880672</name>
</gene>
<proteinExistence type="predicted"/>
<reference evidence="1" key="1">
    <citation type="submission" date="2023-03" db="EMBL/GenBank/DDBJ databases">
        <title>Massive genome expansion in bonnet fungi (Mycena s.s.) driven by repeated elements and novel gene families across ecological guilds.</title>
        <authorList>
            <consortium name="Lawrence Berkeley National Laboratory"/>
            <person name="Harder C.B."/>
            <person name="Miyauchi S."/>
            <person name="Viragh M."/>
            <person name="Kuo A."/>
            <person name="Thoen E."/>
            <person name="Andreopoulos B."/>
            <person name="Lu D."/>
            <person name="Skrede I."/>
            <person name="Drula E."/>
            <person name="Henrissat B."/>
            <person name="Morin E."/>
            <person name="Kohler A."/>
            <person name="Barry K."/>
            <person name="LaButti K."/>
            <person name="Morin E."/>
            <person name="Salamov A."/>
            <person name="Lipzen A."/>
            <person name="Mereny Z."/>
            <person name="Hegedus B."/>
            <person name="Baldrian P."/>
            <person name="Stursova M."/>
            <person name="Weitz H."/>
            <person name="Taylor A."/>
            <person name="Grigoriev I.V."/>
            <person name="Nagy L.G."/>
            <person name="Martin F."/>
            <person name="Kauserud H."/>
        </authorList>
    </citation>
    <scope>NUCLEOTIDE SEQUENCE</scope>
    <source>
        <strain evidence="1">CBHHK002</strain>
    </source>
</reference>